<sequence length="212" mass="24310">MKKKRLLIIFLLILFLPIILILTANFTIENNARNKTFSQVSKISKNKVGIVLGTSKRLKDGRINPYWQYRIDATVTLLQNKKIDFVLVSGDNGTKYYDEPKDFKNELLKSGIPEEQIFLDHAGFRTLDSMVRAKEIFGLSSFTVISQKFHNERAIYLAEHYGMKVIGFNARDLTGKAGMKVKTREYFARTKALIDILLGTKPKFSGKKIRIE</sequence>
<organism evidence="2 3">
    <name type="scientific">Bizionia myxarmorum</name>
    <dbReference type="NCBI Taxonomy" id="291186"/>
    <lineage>
        <taxon>Bacteria</taxon>
        <taxon>Pseudomonadati</taxon>
        <taxon>Bacteroidota</taxon>
        <taxon>Flavobacteriia</taxon>
        <taxon>Flavobacteriales</taxon>
        <taxon>Flavobacteriaceae</taxon>
        <taxon>Bizionia</taxon>
    </lineage>
</organism>
<accession>A0A5D0R7L7</accession>
<comment type="caution">
    <text evidence="2">The sequence shown here is derived from an EMBL/GenBank/DDBJ whole genome shotgun (WGS) entry which is preliminary data.</text>
</comment>
<dbReference type="CDD" id="cd06259">
    <property type="entry name" value="YdcF-like"/>
    <property type="match status" value="1"/>
</dbReference>
<dbReference type="PANTHER" id="PTHR30336:SF6">
    <property type="entry name" value="INTEGRAL MEMBRANE PROTEIN"/>
    <property type="match status" value="1"/>
</dbReference>
<proteinExistence type="predicted"/>
<protein>
    <submittedName>
        <fullName evidence="2">Vancomycin high temperature exclusion protein</fullName>
    </submittedName>
</protein>
<dbReference type="GO" id="GO:0005886">
    <property type="term" value="C:plasma membrane"/>
    <property type="evidence" value="ECO:0007669"/>
    <property type="project" value="TreeGrafter"/>
</dbReference>
<keyword evidence="3" id="KW-1185">Reference proteome</keyword>
<gene>
    <name evidence="2" type="ORF">ES674_09485</name>
</gene>
<dbReference type="RefSeq" id="WP_148403762.1">
    <property type="nucleotide sequence ID" value="NZ_VSKK01000002.1"/>
</dbReference>
<dbReference type="EMBL" id="VSKK01000002">
    <property type="protein sequence ID" value="TYB76925.1"/>
    <property type="molecule type" value="Genomic_DNA"/>
</dbReference>
<evidence type="ECO:0000313" key="3">
    <source>
        <dbReference type="Proteomes" id="UP000323720"/>
    </source>
</evidence>
<dbReference type="AlphaFoldDB" id="A0A5D0R7L7"/>
<dbReference type="InterPro" id="IPR003848">
    <property type="entry name" value="DUF218"/>
</dbReference>
<evidence type="ECO:0000313" key="2">
    <source>
        <dbReference type="EMBL" id="TYB76925.1"/>
    </source>
</evidence>
<dbReference type="PANTHER" id="PTHR30336">
    <property type="entry name" value="INNER MEMBRANE PROTEIN, PROBABLE PERMEASE"/>
    <property type="match status" value="1"/>
</dbReference>
<dbReference type="Pfam" id="PF02698">
    <property type="entry name" value="DUF218"/>
    <property type="match status" value="1"/>
</dbReference>
<evidence type="ECO:0000259" key="1">
    <source>
        <dbReference type="Pfam" id="PF02698"/>
    </source>
</evidence>
<name>A0A5D0R7L7_9FLAO</name>
<dbReference type="InterPro" id="IPR051599">
    <property type="entry name" value="Cell_Envelope_Assoc"/>
</dbReference>
<reference evidence="2 3" key="1">
    <citation type="submission" date="2019-08" db="EMBL/GenBank/DDBJ databases">
        <title>Genomes of Antarctic Bizionia species.</title>
        <authorList>
            <person name="Bowman J.P."/>
        </authorList>
    </citation>
    <scope>NUCLEOTIDE SEQUENCE [LARGE SCALE GENOMIC DNA]</scope>
    <source>
        <strain evidence="2 3">ADA-4</strain>
    </source>
</reference>
<feature type="domain" description="DUF218" evidence="1">
    <location>
        <begin position="50"/>
        <end position="178"/>
    </location>
</feature>
<dbReference type="OrthoDB" id="9782395at2"/>
<dbReference type="Proteomes" id="UP000323720">
    <property type="component" value="Unassembled WGS sequence"/>
</dbReference>